<dbReference type="VEuPathDB" id="FungiDB:DFL_005241"/>
<dbReference type="InterPro" id="IPR036291">
    <property type="entry name" value="NAD(P)-bd_dom_sf"/>
</dbReference>
<dbReference type="Proteomes" id="UP000283090">
    <property type="component" value="Unassembled WGS sequence"/>
</dbReference>
<dbReference type="EMBL" id="SAEB01000006">
    <property type="protein sequence ID" value="RVD86991.1"/>
    <property type="molecule type" value="Genomic_DNA"/>
</dbReference>
<gene>
    <name evidence="2" type="ORF">DFL_005241</name>
</gene>
<reference evidence="2 3" key="1">
    <citation type="submission" date="2019-01" db="EMBL/GenBank/DDBJ databases">
        <title>Intercellular communication is required for trap formation in the nematode-trapping fungus Duddingtonia flagrans.</title>
        <authorList>
            <person name="Youssar L."/>
            <person name="Wernet V."/>
            <person name="Hensel N."/>
            <person name="Hildebrandt H.-G."/>
            <person name="Fischer R."/>
        </authorList>
    </citation>
    <scope>NUCLEOTIDE SEQUENCE [LARGE SCALE GENOMIC DNA]</scope>
    <source>
        <strain evidence="2 3">CBS H-5679</strain>
    </source>
</reference>
<feature type="domain" description="Gfo/Idh/MocA-like oxidoreductase N-terminal" evidence="1">
    <location>
        <begin position="8"/>
        <end position="132"/>
    </location>
</feature>
<dbReference type="GO" id="GO:0000166">
    <property type="term" value="F:nucleotide binding"/>
    <property type="evidence" value="ECO:0007669"/>
    <property type="project" value="InterPro"/>
</dbReference>
<protein>
    <recommendedName>
        <fullName evidence="1">Gfo/Idh/MocA-like oxidoreductase N-terminal domain-containing protein</fullName>
    </recommendedName>
</protein>
<dbReference type="AlphaFoldDB" id="A0A437A763"/>
<sequence length="370" mass="41221">MPSQTRPIRIGLIGCGEIAQVAHIPTINFLSEKFTLTYLCDINPNALAFCASRCSSASPPKTTQSAEELCASEDVDAVLVCSTDAYHTCHGVAALKYDKHVFIEKPLALCRWDITKLGHAEKSSKGRVFVGYMRRYASAFLDAVKELGGTEGIQYVKVRDIICPNSIFVNQSGTFPRKFNGVSDEDMKDLLDREAHMVREALEIDMGLAITENRKTMLRLLGGLGSHDLSAMRELLGMPRGVLGARLSPTMWTILFDYPSFAVTYESGFNSIPLFDASIEIFTENKVVTIKYDTPYVKGLPTTMTVREKFGDGTAYQERVLRSSYEDPYTKQMGEWWECIVNGKEPKTTIEDAALELEIFKMILKAADIS</sequence>
<dbReference type="OrthoDB" id="64915at2759"/>
<organism evidence="2 3">
    <name type="scientific">Arthrobotrys flagrans</name>
    <name type="common">Nematode-trapping fungus</name>
    <name type="synonym">Trichothecium flagrans</name>
    <dbReference type="NCBI Taxonomy" id="97331"/>
    <lineage>
        <taxon>Eukaryota</taxon>
        <taxon>Fungi</taxon>
        <taxon>Dikarya</taxon>
        <taxon>Ascomycota</taxon>
        <taxon>Pezizomycotina</taxon>
        <taxon>Orbiliomycetes</taxon>
        <taxon>Orbiliales</taxon>
        <taxon>Orbiliaceae</taxon>
        <taxon>Arthrobotrys</taxon>
    </lineage>
</organism>
<dbReference type="PANTHER" id="PTHR42840">
    <property type="entry name" value="NAD(P)-BINDING ROSSMANN-FOLD SUPERFAMILY PROTEIN-RELATED"/>
    <property type="match status" value="1"/>
</dbReference>
<dbReference type="GO" id="GO:0016491">
    <property type="term" value="F:oxidoreductase activity"/>
    <property type="evidence" value="ECO:0007669"/>
    <property type="project" value="TreeGrafter"/>
</dbReference>
<dbReference type="PANTHER" id="PTHR42840:SF7">
    <property type="entry name" value="BINDING ROSSMANN FOLD OXIDOREDUCTASE, PUTATIVE (AFU_ORTHOLOGUE AFUA_4G10190)-RELATED"/>
    <property type="match status" value="1"/>
</dbReference>
<dbReference type="Gene3D" id="3.30.360.10">
    <property type="entry name" value="Dihydrodipicolinate Reductase, domain 2"/>
    <property type="match status" value="1"/>
</dbReference>
<dbReference type="STRING" id="97331.A0A437A763"/>
<accession>A0A437A763</accession>
<evidence type="ECO:0000313" key="2">
    <source>
        <dbReference type="EMBL" id="RVD86991.1"/>
    </source>
</evidence>
<proteinExistence type="predicted"/>
<dbReference type="SUPFAM" id="SSF51735">
    <property type="entry name" value="NAD(P)-binding Rossmann-fold domains"/>
    <property type="match status" value="1"/>
</dbReference>
<comment type="caution">
    <text evidence="2">The sequence shown here is derived from an EMBL/GenBank/DDBJ whole genome shotgun (WGS) entry which is preliminary data.</text>
</comment>
<name>A0A437A763_ARTFL</name>
<dbReference type="GO" id="GO:0006740">
    <property type="term" value="P:NADPH regeneration"/>
    <property type="evidence" value="ECO:0007669"/>
    <property type="project" value="TreeGrafter"/>
</dbReference>
<dbReference type="InterPro" id="IPR000683">
    <property type="entry name" value="Gfo/Idh/MocA-like_OxRdtase_N"/>
</dbReference>
<evidence type="ECO:0000259" key="1">
    <source>
        <dbReference type="Pfam" id="PF01408"/>
    </source>
</evidence>
<evidence type="ECO:0000313" key="3">
    <source>
        <dbReference type="Proteomes" id="UP000283090"/>
    </source>
</evidence>
<dbReference type="Gene3D" id="3.40.50.720">
    <property type="entry name" value="NAD(P)-binding Rossmann-like Domain"/>
    <property type="match status" value="1"/>
</dbReference>
<dbReference type="RefSeq" id="XP_067492535.1">
    <property type="nucleotide sequence ID" value="XM_067634470.1"/>
</dbReference>
<keyword evidence="3" id="KW-1185">Reference proteome</keyword>
<dbReference type="GeneID" id="93587552"/>
<dbReference type="Pfam" id="PF01408">
    <property type="entry name" value="GFO_IDH_MocA"/>
    <property type="match status" value="1"/>
</dbReference>
<dbReference type="GO" id="GO:0005737">
    <property type="term" value="C:cytoplasm"/>
    <property type="evidence" value="ECO:0007669"/>
    <property type="project" value="TreeGrafter"/>
</dbReference>